<dbReference type="PANTHER" id="PTHR13078">
    <property type="entry name" value="PEROXISOMAL MULTIFUNCTIONAL ENZYME TYPE 2-RELATED"/>
    <property type="match status" value="1"/>
</dbReference>
<sequence>MSAPDLRRLVDFQIPDQRQNYGARECILYALGLGLGDQPDSRSDLRYVYEKDLVPVPTQLAVLAASSDWMRDPRTGIRWEQLVALSHDLSLARPLPPSGGVRAKTWVEAVYDRGEGRGAIIHWTRVVSDEDSGDEIGTIRAQALALGNGGFGGEPPVRRPHPGLPRRQADFVAESNTHRNQALLYRLSGDMNPLHADPDIAREAGLDAPILHGLCGLGIAAVATGRTWSGGMSALQSIGGRYADVFYPGDTLRTEVWHEKGEALFRCSSLRTGRVVIDDGIARFFRDAAIPRAGGCR</sequence>
<proteinExistence type="predicted"/>
<name>A0A562BL32_9BURK</name>
<dbReference type="Pfam" id="PF01575">
    <property type="entry name" value="MaoC_dehydratas"/>
    <property type="match status" value="1"/>
</dbReference>
<keyword evidence="4" id="KW-1185">Reference proteome</keyword>
<feature type="domain" description="Peroxisomal multifunctional enzyme type 2-like N-terminal" evidence="2">
    <location>
        <begin position="20"/>
        <end position="137"/>
    </location>
</feature>
<dbReference type="InterPro" id="IPR002539">
    <property type="entry name" value="MaoC-like_dom"/>
</dbReference>
<organism evidence="3 4">
    <name type="scientific">Cupriavidus gilardii J11</name>
    <dbReference type="NCBI Taxonomy" id="936133"/>
    <lineage>
        <taxon>Bacteria</taxon>
        <taxon>Pseudomonadati</taxon>
        <taxon>Pseudomonadota</taxon>
        <taxon>Betaproteobacteria</taxon>
        <taxon>Burkholderiales</taxon>
        <taxon>Burkholderiaceae</taxon>
        <taxon>Cupriavidus</taxon>
    </lineage>
</organism>
<protein>
    <submittedName>
        <fullName evidence="3">Acyl dehydratase</fullName>
    </submittedName>
</protein>
<dbReference type="InterPro" id="IPR029069">
    <property type="entry name" value="HotDog_dom_sf"/>
</dbReference>
<dbReference type="GO" id="GO:0044594">
    <property type="term" value="F:17-beta-hydroxysteroid dehydrogenase (NAD+) activity"/>
    <property type="evidence" value="ECO:0007669"/>
    <property type="project" value="TreeGrafter"/>
</dbReference>
<dbReference type="GO" id="GO:0004300">
    <property type="term" value="F:enoyl-CoA hydratase activity"/>
    <property type="evidence" value="ECO:0007669"/>
    <property type="project" value="TreeGrafter"/>
</dbReference>
<dbReference type="Gene3D" id="3.10.129.10">
    <property type="entry name" value="Hotdog Thioesterase"/>
    <property type="match status" value="1"/>
</dbReference>
<dbReference type="OrthoDB" id="5522043at2"/>
<evidence type="ECO:0000313" key="4">
    <source>
        <dbReference type="Proteomes" id="UP000318141"/>
    </source>
</evidence>
<dbReference type="SUPFAM" id="SSF54637">
    <property type="entry name" value="Thioesterase/thiol ester dehydrase-isomerase"/>
    <property type="match status" value="2"/>
</dbReference>
<dbReference type="Pfam" id="PF22622">
    <property type="entry name" value="MFE-2_hydrat-2_N"/>
    <property type="match status" value="1"/>
</dbReference>
<evidence type="ECO:0000313" key="3">
    <source>
        <dbReference type="EMBL" id="TWG85619.1"/>
    </source>
</evidence>
<evidence type="ECO:0000259" key="2">
    <source>
        <dbReference type="Pfam" id="PF22622"/>
    </source>
</evidence>
<dbReference type="PANTHER" id="PTHR13078:SF56">
    <property type="entry name" value="PEROXISOMAL MULTIFUNCTIONAL ENZYME TYPE 2"/>
    <property type="match status" value="1"/>
</dbReference>
<feature type="domain" description="MaoC-like" evidence="1">
    <location>
        <begin position="166"/>
        <end position="273"/>
    </location>
</feature>
<reference evidence="3 4" key="1">
    <citation type="submission" date="2019-07" db="EMBL/GenBank/DDBJ databases">
        <title>Genome sequencing of lignin-degrading bacterial isolates.</title>
        <authorList>
            <person name="Gladden J."/>
        </authorList>
    </citation>
    <scope>NUCLEOTIDE SEQUENCE [LARGE SCALE GENOMIC DNA]</scope>
    <source>
        <strain evidence="3 4">J11</strain>
    </source>
</reference>
<dbReference type="AlphaFoldDB" id="A0A562BL32"/>
<evidence type="ECO:0000259" key="1">
    <source>
        <dbReference type="Pfam" id="PF01575"/>
    </source>
</evidence>
<dbReference type="GO" id="GO:0006635">
    <property type="term" value="P:fatty acid beta-oxidation"/>
    <property type="evidence" value="ECO:0007669"/>
    <property type="project" value="TreeGrafter"/>
</dbReference>
<dbReference type="GO" id="GO:0003857">
    <property type="term" value="F:(3S)-3-hydroxyacyl-CoA dehydrogenase (NAD+) activity"/>
    <property type="evidence" value="ECO:0007669"/>
    <property type="project" value="TreeGrafter"/>
</dbReference>
<dbReference type="Proteomes" id="UP000318141">
    <property type="component" value="Unassembled WGS sequence"/>
</dbReference>
<gene>
    <name evidence="3" type="ORF">L602_002400000650</name>
</gene>
<accession>A0A562BL32</accession>
<comment type="caution">
    <text evidence="3">The sequence shown here is derived from an EMBL/GenBank/DDBJ whole genome shotgun (WGS) entry which is preliminary data.</text>
</comment>
<dbReference type="EMBL" id="VLJN01000017">
    <property type="protein sequence ID" value="TWG85619.1"/>
    <property type="molecule type" value="Genomic_DNA"/>
</dbReference>
<dbReference type="InterPro" id="IPR054357">
    <property type="entry name" value="MFE-2_N"/>
</dbReference>